<feature type="transmembrane region" description="Helical" evidence="1">
    <location>
        <begin position="12"/>
        <end position="34"/>
    </location>
</feature>
<feature type="transmembrane region" description="Helical" evidence="1">
    <location>
        <begin position="46"/>
        <end position="65"/>
    </location>
</feature>
<evidence type="ECO:0000313" key="2">
    <source>
        <dbReference type="EMBL" id="ASC02237.1"/>
    </source>
</evidence>
<name>A0A1Z3CF60_FUSNP</name>
<dbReference type="AlphaFoldDB" id="A0A1Z3CF60"/>
<organism evidence="2 3">
    <name type="scientific">Fusobacterium nucleatum subsp. polymorphum</name>
    <name type="common">Fusobacterium polymorphum</name>
    <dbReference type="NCBI Taxonomy" id="76857"/>
    <lineage>
        <taxon>Bacteria</taxon>
        <taxon>Fusobacteriati</taxon>
        <taxon>Fusobacteriota</taxon>
        <taxon>Fusobacteriia</taxon>
        <taxon>Fusobacteriales</taxon>
        <taxon>Fusobacteriaceae</taxon>
        <taxon>Fusobacterium</taxon>
    </lineage>
</organism>
<keyword evidence="1" id="KW-0472">Membrane</keyword>
<keyword evidence="1" id="KW-1133">Transmembrane helix</keyword>
<dbReference type="Proteomes" id="UP000196759">
    <property type="component" value="Chromosome"/>
</dbReference>
<dbReference type="RefSeq" id="WP_088336801.1">
    <property type="nucleotide sequence ID" value="NZ_CP021934.1"/>
</dbReference>
<keyword evidence="1" id="KW-0812">Transmembrane</keyword>
<keyword evidence="3" id="KW-1185">Reference proteome</keyword>
<sequence length="151" mass="18294">MNFKLDNIYIELFFYFFFPFIVMIFAIANMIYLLKKKERNKKYKRNLVIIIILYSFILIIGNYSGSIEKYIRLNYPNLYSKYIITVIDNKEYIVLQIIKNNYIIADIKRENNNLIIYKDSIKKYKFPGIMEFHYDSFDNIKIENKNDLKGG</sequence>
<reference evidence="2 3" key="1">
    <citation type="submission" date="2017-06" db="EMBL/GenBank/DDBJ databases">
        <title>Draft genome sequence of Fusobacterium nucleatum subsp. polymorphum KCOM 1260 (=ChDC F218).</title>
        <authorList>
            <person name="Kook J.-K."/>
            <person name="Park S.-N."/>
            <person name="Lim Y.K."/>
            <person name="Roh H."/>
        </authorList>
    </citation>
    <scope>NUCLEOTIDE SEQUENCE [LARGE SCALE GENOMIC DNA]</scope>
    <source>
        <strain evidence="3">KCOM 1260 (ChDC F218)</strain>
    </source>
</reference>
<protein>
    <submittedName>
        <fullName evidence="2">Uncharacterized protein</fullName>
    </submittedName>
</protein>
<proteinExistence type="predicted"/>
<accession>A0A1Z3CF60</accession>
<evidence type="ECO:0000313" key="3">
    <source>
        <dbReference type="Proteomes" id="UP000196759"/>
    </source>
</evidence>
<dbReference type="EMBL" id="CP021934">
    <property type="protein sequence ID" value="ASC02237.1"/>
    <property type="molecule type" value="Genomic_DNA"/>
</dbReference>
<gene>
    <name evidence="2" type="ORF">CBG50_02265</name>
</gene>
<evidence type="ECO:0000256" key="1">
    <source>
        <dbReference type="SAM" id="Phobius"/>
    </source>
</evidence>